<dbReference type="Gene3D" id="3.10.450.50">
    <property type="match status" value="1"/>
</dbReference>
<name>A0A382G8Z1_9ZZZZ</name>
<gene>
    <name evidence="2" type="ORF">METZ01_LOCUS223917</name>
</gene>
<dbReference type="AlphaFoldDB" id="A0A382G8Z1"/>
<feature type="domain" description="SnoaL-like" evidence="1">
    <location>
        <begin position="6"/>
        <end position="99"/>
    </location>
</feature>
<dbReference type="InterPro" id="IPR032710">
    <property type="entry name" value="NTF2-like_dom_sf"/>
</dbReference>
<organism evidence="2">
    <name type="scientific">marine metagenome</name>
    <dbReference type="NCBI Taxonomy" id="408172"/>
    <lineage>
        <taxon>unclassified sequences</taxon>
        <taxon>metagenomes</taxon>
        <taxon>ecological metagenomes</taxon>
    </lineage>
</organism>
<dbReference type="Pfam" id="PF12680">
    <property type="entry name" value="SnoaL_2"/>
    <property type="match status" value="1"/>
</dbReference>
<protein>
    <recommendedName>
        <fullName evidence="1">SnoaL-like domain-containing protein</fullName>
    </recommendedName>
</protein>
<dbReference type="InterPro" id="IPR037401">
    <property type="entry name" value="SnoaL-like"/>
</dbReference>
<dbReference type="EMBL" id="UINC01053938">
    <property type="protein sequence ID" value="SVB71063.1"/>
    <property type="molecule type" value="Genomic_DNA"/>
</dbReference>
<reference evidence="2" key="1">
    <citation type="submission" date="2018-05" db="EMBL/GenBank/DDBJ databases">
        <authorList>
            <person name="Lanie J.A."/>
            <person name="Ng W.-L."/>
            <person name="Kazmierczak K.M."/>
            <person name="Andrzejewski T.M."/>
            <person name="Davidsen T.M."/>
            <person name="Wayne K.J."/>
            <person name="Tettelin H."/>
            <person name="Glass J.I."/>
            <person name="Rusch D."/>
            <person name="Podicherti R."/>
            <person name="Tsui H.-C.T."/>
            <person name="Winkler M.E."/>
        </authorList>
    </citation>
    <scope>NUCLEOTIDE SEQUENCE</scope>
</reference>
<evidence type="ECO:0000259" key="1">
    <source>
        <dbReference type="Pfam" id="PF12680"/>
    </source>
</evidence>
<evidence type="ECO:0000313" key="2">
    <source>
        <dbReference type="EMBL" id="SVB71063.1"/>
    </source>
</evidence>
<accession>A0A382G8Z1</accession>
<sequence length="110" mass="12505">MSVFGKWSRAIENRDADALIDCLHEDFVFVRHQSGTTMNKSEMADLMRNMMSNAEVVLHNHFCLYENDEVMVDRQIMDYPDGTRESTIGVYQLKDGKVTGLETGATPLSK</sequence>
<dbReference type="SUPFAM" id="SSF54427">
    <property type="entry name" value="NTF2-like"/>
    <property type="match status" value="1"/>
</dbReference>
<proteinExistence type="predicted"/>